<dbReference type="EMBL" id="BMRG01000001">
    <property type="protein sequence ID" value="GGP35531.1"/>
    <property type="molecule type" value="Genomic_DNA"/>
</dbReference>
<reference evidence="1" key="1">
    <citation type="journal article" date="2014" name="Int. J. Syst. Evol. Microbiol.">
        <title>Complete genome sequence of Corynebacterium casei LMG S-19264T (=DSM 44701T), isolated from a smear-ripened cheese.</title>
        <authorList>
            <consortium name="US DOE Joint Genome Institute (JGI-PGF)"/>
            <person name="Walter F."/>
            <person name="Albersmeier A."/>
            <person name="Kalinowski J."/>
            <person name="Ruckert C."/>
        </authorList>
    </citation>
    <scope>NUCLEOTIDE SEQUENCE</scope>
    <source>
        <strain evidence="1">JCM 3313</strain>
    </source>
</reference>
<keyword evidence="2" id="KW-1185">Reference proteome</keyword>
<proteinExistence type="predicted"/>
<dbReference type="AlphaFoldDB" id="A0A918AG06"/>
<sequence>MGHDSAKAAPEDGLRMWCSGRPYAPREWSLLTKFPGTSINFKLDGCDLRHITRPVRRVSYLILHHTENVAFLFRVRLGVQGVAMARFRAAELGKLGGSRRGGEEMGIDLSPCDLANGQCATQSGRFYHSMVRVSIMVEEFLIFTR</sequence>
<protein>
    <submittedName>
        <fullName evidence="1">Uncharacterized protein</fullName>
    </submittedName>
</protein>
<evidence type="ECO:0000313" key="2">
    <source>
        <dbReference type="Proteomes" id="UP000639606"/>
    </source>
</evidence>
<evidence type="ECO:0000313" key="1">
    <source>
        <dbReference type="EMBL" id="GGP35531.1"/>
    </source>
</evidence>
<name>A0A918AG06_9PSEU</name>
<reference evidence="1" key="2">
    <citation type="submission" date="2020-09" db="EMBL/GenBank/DDBJ databases">
        <authorList>
            <person name="Sun Q."/>
            <person name="Ohkuma M."/>
        </authorList>
    </citation>
    <scope>NUCLEOTIDE SEQUENCE</scope>
    <source>
        <strain evidence="1">JCM 3313</strain>
    </source>
</reference>
<organism evidence="1 2">
    <name type="scientific">Saccharothrix coeruleofusca</name>
    <dbReference type="NCBI Taxonomy" id="33919"/>
    <lineage>
        <taxon>Bacteria</taxon>
        <taxon>Bacillati</taxon>
        <taxon>Actinomycetota</taxon>
        <taxon>Actinomycetes</taxon>
        <taxon>Pseudonocardiales</taxon>
        <taxon>Pseudonocardiaceae</taxon>
        <taxon>Saccharothrix</taxon>
    </lineage>
</organism>
<comment type="caution">
    <text evidence="1">The sequence shown here is derived from an EMBL/GenBank/DDBJ whole genome shotgun (WGS) entry which is preliminary data.</text>
</comment>
<accession>A0A918AG06</accession>
<dbReference type="Proteomes" id="UP000639606">
    <property type="component" value="Unassembled WGS sequence"/>
</dbReference>
<gene>
    <name evidence="1" type="ORF">GCM10010185_03030</name>
</gene>